<dbReference type="RefSeq" id="XP_015594720.1">
    <property type="nucleotide sequence ID" value="XM_015739234.2"/>
</dbReference>
<proteinExistence type="inferred from homology"/>
<dbReference type="Pfam" id="PF00887">
    <property type="entry name" value="ACBP"/>
    <property type="match status" value="1"/>
</dbReference>
<name>A0AAJ7FJD6_CEPCN</name>
<evidence type="ECO:0000313" key="5">
    <source>
        <dbReference type="RefSeq" id="XP_015594720.1"/>
    </source>
</evidence>
<dbReference type="KEGG" id="ccin:107267464"/>
<dbReference type="PANTHER" id="PTHR23310">
    <property type="entry name" value="ACYL-COA-BINDING PROTEIN, ACBP"/>
    <property type="match status" value="1"/>
</dbReference>
<organism evidence="4 5">
    <name type="scientific">Cephus cinctus</name>
    <name type="common">Wheat stem sawfly</name>
    <dbReference type="NCBI Taxonomy" id="211228"/>
    <lineage>
        <taxon>Eukaryota</taxon>
        <taxon>Metazoa</taxon>
        <taxon>Ecdysozoa</taxon>
        <taxon>Arthropoda</taxon>
        <taxon>Hexapoda</taxon>
        <taxon>Insecta</taxon>
        <taxon>Pterygota</taxon>
        <taxon>Neoptera</taxon>
        <taxon>Endopterygota</taxon>
        <taxon>Hymenoptera</taxon>
        <taxon>Cephoidea</taxon>
        <taxon>Cephidae</taxon>
        <taxon>Cephus</taxon>
    </lineage>
</organism>
<dbReference type="FunFam" id="1.20.80.10:FF:000010">
    <property type="entry name" value="Acyl-CoA-binding domain-containing protein 5"/>
    <property type="match status" value="1"/>
</dbReference>
<keyword evidence="4" id="KW-1185">Reference proteome</keyword>
<dbReference type="InterPro" id="IPR022408">
    <property type="entry name" value="Acyl-CoA-binding_prot_CS"/>
</dbReference>
<evidence type="ECO:0000256" key="1">
    <source>
        <dbReference type="ARBA" id="ARBA00005567"/>
    </source>
</evidence>
<dbReference type="PRINTS" id="PR00689">
    <property type="entry name" value="ACOABINDINGP"/>
</dbReference>
<dbReference type="GO" id="GO:0006631">
    <property type="term" value="P:fatty acid metabolic process"/>
    <property type="evidence" value="ECO:0007669"/>
    <property type="project" value="TreeGrafter"/>
</dbReference>
<dbReference type="PROSITE" id="PS51228">
    <property type="entry name" value="ACB_2"/>
    <property type="match status" value="1"/>
</dbReference>
<gene>
    <name evidence="5" type="primary">LOC107267464</name>
</gene>
<dbReference type="PROSITE" id="PS00880">
    <property type="entry name" value="ACB_1"/>
    <property type="match status" value="1"/>
</dbReference>
<dbReference type="PANTHER" id="PTHR23310:SF62">
    <property type="entry name" value="ACYL-COA BINDING PROTEIN 1, ISOFORM A"/>
    <property type="match status" value="1"/>
</dbReference>
<evidence type="ECO:0000313" key="4">
    <source>
        <dbReference type="Proteomes" id="UP000694920"/>
    </source>
</evidence>
<dbReference type="InterPro" id="IPR035984">
    <property type="entry name" value="Acyl-CoA-binding_sf"/>
</dbReference>
<reference evidence="5" key="1">
    <citation type="submission" date="2025-08" db="UniProtKB">
        <authorList>
            <consortium name="RefSeq"/>
        </authorList>
    </citation>
    <scope>IDENTIFICATION</scope>
</reference>
<keyword evidence="2" id="KW-0446">Lipid-binding</keyword>
<dbReference type="AlphaFoldDB" id="A0AAJ7FJD6"/>
<dbReference type="GO" id="GO:0000062">
    <property type="term" value="F:fatty-acyl-CoA binding"/>
    <property type="evidence" value="ECO:0007669"/>
    <property type="project" value="InterPro"/>
</dbReference>
<comment type="similarity">
    <text evidence="1">Belongs to the ACBP family.</text>
</comment>
<dbReference type="GeneID" id="107267464"/>
<dbReference type="Gene3D" id="1.20.80.10">
    <property type="match status" value="1"/>
</dbReference>
<dbReference type="Proteomes" id="UP000694920">
    <property type="component" value="Unplaced"/>
</dbReference>
<evidence type="ECO:0000256" key="2">
    <source>
        <dbReference type="ARBA" id="ARBA00023121"/>
    </source>
</evidence>
<protein>
    <submittedName>
        <fullName evidence="5">Acyl-CoA-binding protein homolog isoform X1</fullName>
    </submittedName>
</protein>
<evidence type="ECO:0000259" key="3">
    <source>
        <dbReference type="PROSITE" id="PS51228"/>
    </source>
</evidence>
<feature type="domain" description="ACB" evidence="3">
    <location>
        <begin position="15"/>
        <end position="99"/>
    </location>
</feature>
<dbReference type="SUPFAM" id="SSF47027">
    <property type="entry name" value="Acyl-CoA binding protein"/>
    <property type="match status" value="1"/>
</dbReference>
<dbReference type="InterPro" id="IPR014352">
    <property type="entry name" value="FERM/acyl-CoA-bd_prot_sf"/>
</dbReference>
<dbReference type="CDD" id="cd00435">
    <property type="entry name" value="ACBP"/>
    <property type="match status" value="1"/>
</dbReference>
<dbReference type="GO" id="GO:0019915">
    <property type="term" value="P:lipid storage"/>
    <property type="evidence" value="ECO:0007669"/>
    <property type="project" value="UniProtKB-ARBA"/>
</dbReference>
<accession>A0AAJ7FJD6</accession>
<sequence length="99" mass="10900">MLILYIDVCFACSVLFNTFEAAASGVKNLTKRPTDEELLEIYALYKQATVGDVNTEKPGILDPMGKAKWDAWSSKKGTSKDAAKEAYIALSDSLKAKYQ</sequence>
<dbReference type="InterPro" id="IPR000582">
    <property type="entry name" value="Acyl-CoA-binding_protein"/>
</dbReference>